<keyword evidence="13" id="KW-1185">Reference proteome</keyword>
<feature type="transmembrane region" description="Helical" evidence="10">
    <location>
        <begin position="51"/>
        <end position="75"/>
    </location>
</feature>
<evidence type="ECO:0000256" key="7">
    <source>
        <dbReference type="ARBA" id="ARBA00023170"/>
    </source>
</evidence>
<protein>
    <recommendedName>
        <fullName evidence="11">G-protein coupled receptors family 1 profile domain-containing protein</fullName>
    </recommendedName>
</protein>
<reference evidence="12 13" key="1">
    <citation type="submission" date="2020-06" db="EMBL/GenBank/DDBJ databases">
        <authorList>
            <consortium name="Wellcome Sanger Institute Data Sharing"/>
        </authorList>
    </citation>
    <scope>NUCLEOTIDE SEQUENCE [LARGE SCALE GENOMIC DNA]</scope>
</reference>
<dbReference type="PROSITE" id="PS50262">
    <property type="entry name" value="G_PROTEIN_RECEP_F1_2"/>
    <property type="match status" value="1"/>
</dbReference>
<name>A0AAY4DL62_9TELE</name>
<dbReference type="PRINTS" id="PR00237">
    <property type="entry name" value="GPCRRHODOPSN"/>
</dbReference>
<evidence type="ECO:0000256" key="6">
    <source>
        <dbReference type="ARBA" id="ARBA00023136"/>
    </source>
</evidence>
<evidence type="ECO:0000256" key="4">
    <source>
        <dbReference type="ARBA" id="ARBA00022989"/>
    </source>
</evidence>
<keyword evidence="2" id="KW-1003">Cell membrane</keyword>
<sequence length="310" mass="35668">MPLNCTDADQLLMKYYLSPVYALEFTLGFLGNLVVVLGYPLCLLEWRSTNVYLYNLAVSDSIFLCTLPRLSYLYANEMDETSPPACVFNRYMLHVNLYSSILFMALVSVDRFLLLCHPHRNHVFLTRKAAICASLVVWLLVNIEMAPIIYYNDQNNLENNGTKCNDFASLSKTWGFFGYSMGLTLLGYLVPLLALFISSRRIASVLTTQEEAFKNRAQSFKRPLFVVRAAFFMFLLLYTPYHVMRNVRIASRLNGQSDCSVEHIESVYIVTRPIAFSHSVINPVFYFLMSDQFRELLVAKLQSLKRRIVN</sequence>
<dbReference type="Proteomes" id="UP000694580">
    <property type="component" value="Chromosome 19"/>
</dbReference>
<evidence type="ECO:0000256" key="10">
    <source>
        <dbReference type="SAM" id="Phobius"/>
    </source>
</evidence>
<keyword evidence="5 9" id="KW-0297">G-protein coupled receptor</keyword>
<feature type="transmembrane region" description="Helical" evidence="10">
    <location>
        <begin position="20"/>
        <end position="44"/>
    </location>
</feature>
<dbReference type="Pfam" id="PF00001">
    <property type="entry name" value="7tm_1"/>
    <property type="match status" value="1"/>
</dbReference>
<dbReference type="GO" id="GO:0004930">
    <property type="term" value="F:G protein-coupled receptor activity"/>
    <property type="evidence" value="ECO:0007669"/>
    <property type="project" value="UniProtKB-KW"/>
</dbReference>
<evidence type="ECO:0000256" key="8">
    <source>
        <dbReference type="ARBA" id="ARBA00023224"/>
    </source>
</evidence>
<organism evidence="12 13">
    <name type="scientific">Denticeps clupeoides</name>
    <name type="common">denticle herring</name>
    <dbReference type="NCBI Taxonomy" id="299321"/>
    <lineage>
        <taxon>Eukaryota</taxon>
        <taxon>Metazoa</taxon>
        <taxon>Chordata</taxon>
        <taxon>Craniata</taxon>
        <taxon>Vertebrata</taxon>
        <taxon>Euteleostomi</taxon>
        <taxon>Actinopterygii</taxon>
        <taxon>Neopterygii</taxon>
        <taxon>Teleostei</taxon>
        <taxon>Clupei</taxon>
        <taxon>Clupeiformes</taxon>
        <taxon>Denticipitoidei</taxon>
        <taxon>Denticipitidae</taxon>
        <taxon>Denticeps</taxon>
    </lineage>
</organism>
<dbReference type="Ensembl" id="ENSDCDT00010055228.1">
    <property type="protein sequence ID" value="ENSDCDP00010045081.1"/>
    <property type="gene ID" value="ENSDCDG00010027811.1"/>
</dbReference>
<evidence type="ECO:0000256" key="5">
    <source>
        <dbReference type="ARBA" id="ARBA00023040"/>
    </source>
</evidence>
<evidence type="ECO:0000256" key="2">
    <source>
        <dbReference type="ARBA" id="ARBA00022475"/>
    </source>
</evidence>
<keyword evidence="3 9" id="KW-0812">Transmembrane</keyword>
<feature type="domain" description="G-protein coupled receptors family 1 profile" evidence="11">
    <location>
        <begin position="31"/>
        <end position="286"/>
    </location>
</feature>
<dbReference type="GeneTree" id="ENSGT01150000287001"/>
<dbReference type="PRINTS" id="PR01157">
    <property type="entry name" value="P2YPURNOCPTR"/>
</dbReference>
<dbReference type="GO" id="GO:0005886">
    <property type="term" value="C:plasma membrane"/>
    <property type="evidence" value="ECO:0007669"/>
    <property type="project" value="UniProtKB-SubCell"/>
</dbReference>
<accession>A0AAY4DL62</accession>
<comment type="subcellular location">
    <subcellularLocation>
        <location evidence="1">Cell membrane</location>
        <topology evidence="1">Multi-pass membrane protein</topology>
    </subcellularLocation>
</comment>
<evidence type="ECO:0000313" key="13">
    <source>
        <dbReference type="Proteomes" id="UP000694580"/>
    </source>
</evidence>
<comment type="similarity">
    <text evidence="9">Belongs to the G-protein coupled receptor 1 family.</text>
</comment>
<dbReference type="InterPro" id="IPR000276">
    <property type="entry name" value="GPCR_Rhodpsn"/>
</dbReference>
<dbReference type="PROSITE" id="PS00237">
    <property type="entry name" value="G_PROTEIN_RECEP_F1_1"/>
    <property type="match status" value="1"/>
</dbReference>
<evidence type="ECO:0000259" key="11">
    <source>
        <dbReference type="PROSITE" id="PS50262"/>
    </source>
</evidence>
<gene>
    <name evidence="12" type="primary">SUCNR1</name>
</gene>
<keyword evidence="8 9" id="KW-0807">Transducer</keyword>
<feature type="transmembrane region" description="Helical" evidence="10">
    <location>
        <begin position="176"/>
        <end position="197"/>
    </location>
</feature>
<reference evidence="12" key="3">
    <citation type="submission" date="2025-09" db="UniProtKB">
        <authorList>
            <consortium name="Ensembl"/>
        </authorList>
    </citation>
    <scope>IDENTIFICATION</scope>
</reference>
<dbReference type="PANTHER" id="PTHR24231">
    <property type="entry name" value="PURINOCEPTOR-RELATED G-PROTEIN COUPLED RECEPTOR"/>
    <property type="match status" value="1"/>
</dbReference>
<evidence type="ECO:0000256" key="1">
    <source>
        <dbReference type="ARBA" id="ARBA00004651"/>
    </source>
</evidence>
<keyword evidence="6 10" id="KW-0472">Membrane</keyword>
<dbReference type="AlphaFoldDB" id="A0AAY4DL62"/>
<feature type="transmembrane region" description="Helical" evidence="10">
    <location>
        <begin position="224"/>
        <end position="244"/>
    </location>
</feature>
<dbReference type="Gene3D" id="1.20.1070.10">
    <property type="entry name" value="Rhodopsin 7-helix transmembrane proteins"/>
    <property type="match status" value="1"/>
</dbReference>
<evidence type="ECO:0000313" key="12">
    <source>
        <dbReference type="Ensembl" id="ENSDCDP00010045081.1"/>
    </source>
</evidence>
<feature type="transmembrane region" description="Helical" evidence="10">
    <location>
        <begin position="129"/>
        <end position="151"/>
    </location>
</feature>
<dbReference type="SUPFAM" id="SSF81321">
    <property type="entry name" value="Family A G protein-coupled receptor-like"/>
    <property type="match status" value="1"/>
</dbReference>
<keyword evidence="7 9" id="KW-0675">Receptor</keyword>
<keyword evidence="4 10" id="KW-1133">Transmembrane helix</keyword>
<evidence type="ECO:0000256" key="9">
    <source>
        <dbReference type="RuleBase" id="RU000688"/>
    </source>
</evidence>
<feature type="transmembrane region" description="Helical" evidence="10">
    <location>
        <begin position="95"/>
        <end position="117"/>
    </location>
</feature>
<dbReference type="InterPro" id="IPR017452">
    <property type="entry name" value="GPCR_Rhodpsn_7TM"/>
</dbReference>
<reference evidence="12" key="2">
    <citation type="submission" date="2025-08" db="UniProtKB">
        <authorList>
            <consortium name="Ensembl"/>
        </authorList>
    </citation>
    <scope>IDENTIFICATION</scope>
</reference>
<proteinExistence type="inferred from homology"/>
<dbReference type="PANTHER" id="PTHR24231:SF14">
    <property type="entry name" value="SUCCINATE RECEPTOR 1"/>
    <property type="match status" value="1"/>
</dbReference>
<evidence type="ECO:0000256" key="3">
    <source>
        <dbReference type="ARBA" id="ARBA00022692"/>
    </source>
</evidence>